<reference evidence="1 2" key="1">
    <citation type="journal article" date="2018" name="Science">
        <title>The opium poppy genome and morphinan production.</title>
        <authorList>
            <person name="Guo L."/>
            <person name="Winzer T."/>
            <person name="Yang X."/>
            <person name="Li Y."/>
            <person name="Ning Z."/>
            <person name="He Z."/>
            <person name="Teodor R."/>
            <person name="Lu Y."/>
            <person name="Bowser T.A."/>
            <person name="Graham I.A."/>
            <person name="Ye K."/>
        </authorList>
    </citation>
    <scope>NUCLEOTIDE SEQUENCE [LARGE SCALE GENOMIC DNA]</scope>
    <source>
        <strain evidence="2">cv. HN1</strain>
        <tissue evidence="1">Leaves</tissue>
    </source>
</reference>
<dbReference type="EMBL" id="CM010720">
    <property type="protein sequence ID" value="RZC66951.1"/>
    <property type="molecule type" value="Genomic_DNA"/>
</dbReference>
<protein>
    <submittedName>
        <fullName evidence="1">Uncharacterized protein</fullName>
    </submittedName>
</protein>
<dbReference type="Proteomes" id="UP000316621">
    <property type="component" value="Chromosome 6"/>
</dbReference>
<evidence type="ECO:0000313" key="1">
    <source>
        <dbReference type="EMBL" id="RZC66951.1"/>
    </source>
</evidence>
<sequence>MIKLHLSILRVLLNEKKRISDAIAGAVFDHGRRMLIFIAPNRILKELRRPILDPPTSSNAERCGGIDIGFCNSAYNIFTH</sequence>
<evidence type="ECO:0000313" key="2">
    <source>
        <dbReference type="Proteomes" id="UP000316621"/>
    </source>
</evidence>
<accession>A0A4Y7K3X2</accession>
<dbReference type="Gramene" id="RZC66951">
    <property type="protein sequence ID" value="RZC66951"/>
    <property type="gene ID" value="C5167_010640"/>
</dbReference>
<gene>
    <name evidence="1" type="ORF">C5167_010640</name>
</gene>
<proteinExistence type="predicted"/>
<name>A0A4Y7K3X2_PAPSO</name>
<keyword evidence="2" id="KW-1185">Reference proteome</keyword>
<dbReference type="AlphaFoldDB" id="A0A4Y7K3X2"/>
<organism evidence="1 2">
    <name type="scientific">Papaver somniferum</name>
    <name type="common">Opium poppy</name>
    <dbReference type="NCBI Taxonomy" id="3469"/>
    <lineage>
        <taxon>Eukaryota</taxon>
        <taxon>Viridiplantae</taxon>
        <taxon>Streptophyta</taxon>
        <taxon>Embryophyta</taxon>
        <taxon>Tracheophyta</taxon>
        <taxon>Spermatophyta</taxon>
        <taxon>Magnoliopsida</taxon>
        <taxon>Ranunculales</taxon>
        <taxon>Papaveraceae</taxon>
        <taxon>Papaveroideae</taxon>
        <taxon>Papaver</taxon>
    </lineage>
</organism>